<dbReference type="PANTHER" id="PTHR28094:SF1">
    <property type="entry name" value="MEIOTICALLY UP-REGULATED GENE 113 PROTEIN"/>
    <property type="match status" value="1"/>
</dbReference>
<protein>
    <recommendedName>
        <fullName evidence="1">Bacteriophage T5 Orf172 DNA-binding domain-containing protein</fullName>
    </recommendedName>
</protein>
<dbReference type="InterPro" id="IPR018306">
    <property type="entry name" value="Phage_T5_Orf172_DNA-bd"/>
</dbReference>
<dbReference type="InterPro" id="IPR053006">
    <property type="entry name" value="Meiosis_regulatory"/>
</dbReference>
<evidence type="ECO:0000313" key="2">
    <source>
        <dbReference type="EMBL" id="KAL0952017.1"/>
    </source>
</evidence>
<comment type="caution">
    <text evidence="2">The sequence shown here is derived from an EMBL/GenBank/DDBJ whole genome shotgun (WGS) entry which is preliminary data.</text>
</comment>
<evidence type="ECO:0000313" key="3">
    <source>
        <dbReference type="Proteomes" id="UP001556367"/>
    </source>
</evidence>
<dbReference type="Proteomes" id="UP001556367">
    <property type="component" value="Unassembled WGS sequence"/>
</dbReference>
<gene>
    <name evidence="2" type="ORF">HGRIS_008666</name>
</gene>
<reference evidence="3" key="1">
    <citation type="submission" date="2024-06" db="EMBL/GenBank/DDBJ databases">
        <title>Multi-omics analyses provide insights into the biosynthesis of the anticancer antibiotic pleurotin in Hohenbuehelia grisea.</title>
        <authorList>
            <person name="Weaver J.A."/>
            <person name="Alberti F."/>
        </authorList>
    </citation>
    <scope>NUCLEOTIDE SEQUENCE [LARGE SCALE GENOMIC DNA]</scope>
    <source>
        <strain evidence="3">T-177</strain>
    </source>
</reference>
<accession>A0ABR3J8X2</accession>
<sequence>MQHFISQRMKFARVWLNKAKRKAIRRFMRSTIPLAISRISRLLQEFEDPYLHQWIPKYLQPKTREALMNELRTRPGPWEVKRGYLYMLDYDPYHLDSVKISIKVGRSKDVRGRVKQWQSRCYRGLVHLGTYPTTEGAPSQQMTLLEKLVHLELQDISRTKVYLDPLWPNPLSPSLEERGGVSARELCTYCRIVHKEVFQFAHSTDLNIPKITWEHVVLPIAERWASFIDAHYQDY</sequence>
<proteinExistence type="predicted"/>
<keyword evidence="3" id="KW-1185">Reference proteome</keyword>
<evidence type="ECO:0000259" key="1">
    <source>
        <dbReference type="Pfam" id="PF10544"/>
    </source>
</evidence>
<feature type="domain" description="Bacteriophage T5 Orf172 DNA-binding" evidence="1">
    <location>
        <begin position="83"/>
        <end position="156"/>
    </location>
</feature>
<name>A0ABR3J8X2_9AGAR</name>
<dbReference type="EMBL" id="JASNQZ010000011">
    <property type="protein sequence ID" value="KAL0952017.1"/>
    <property type="molecule type" value="Genomic_DNA"/>
</dbReference>
<organism evidence="2 3">
    <name type="scientific">Hohenbuehelia grisea</name>
    <dbReference type="NCBI Taxonomy" id="104357"/>
    <lineage>
        <taxon>Eukaryota</taxon>
        <taxon>Fungi</taxon>
        <taxon>Dikarya</taxon>
        <taxon>Basidiomycota</taxon>
        <taxon>Agaricomycotina</taxon>
        <taxon>Agaricomycetes</taxon>
        <taxon>Agaricomycetidae</taxon>
        <taxon>Agaricales</taxon>
        <taxon>Pleurotineae</taxon>
        <taxon>Pleurotaceae</taxon>
        <taxon>Hohenbuehelia</taxon>
    </lineage>
</organism>
<dbReference type="Pfam" id="PF10544">
    <property type="entry name" value="T5orf172"/>
    <property type="match status" value="1"/>
</dbReference>
<dbReference type="PANTHER" id="PTHR28094">
    <property type="entry name" value="MEIOTICALLY UP-REGULATED GENE 113 PROTEIN"/>
    <property type="match status" value="1"/>
</dbReference>